<dbReference type="Pfam" id="PF02797">
    <property type="entry name" value="Chal_sti_synt_C"/>
    <property type="match status" value="1"/>
</dbReference>
<comment type="similarity">
    <text evidence="1">Belongs to the thiolase-like superfamily. Chalcone/stilbene synthases family.</text>
</comment>
<feature type="domain" description="Chalcone/stilbene synthase C-terminal" evidence="5">
    <location>
        <begin position="225"/>
        <end position="363"/>
    </location>
</feature>
<evidence type="ECO:0000313" key="6">
    <source>
        <dbReference type="EMBL" id="SMD35372.1"/>
    </source>
</evidence>
<evidence type="ECO:0000259" key="5">
    <source>
        <dbReference type="Pfam" id="PF02797"/>
    </source>
</evidence>
<evidence type="ECO:0000259" key="4">
    <source>
        <dbReference type="Pfam" id="PF00195"/>
    </source>
</evidence>
<keyword evidence="2" id="KW-0808">Transferase</keyword>
<dbReference type="PANTHER" id="PTHR11877:SF46">
    <property type="entry name" value="TYPE III POLYKETIDE SYNTHASE A"/>
    <property type="match status" value="1"/>
</dbReference>
<dbReference type="AlphaFoldDB" id="A0A1W2GFW6"/>
<dbReference type="Gene3D" id="3.40.47.10">
    <property type="match status" value="2"/>
</dbReference>
<protein>
    <submittedName>
        <fullName evidence="6">Predicted naringenin-chalcone synthase</fullName>
    </submittedName>
</protein>
<dbReference type="EMBL" id="FWYF01000002">
    <property type="protein sequence ID" value="SMD35372.1"/>
    <property type="molecule type" value="Genomic_DNA"/>
</dbReference>
<organism evidence="6 7">
    <name type="scientific">Reichenbachiella faecimaris</name>
    <dbReference type="NCBI Taxonomy" id="692418"/>
    <lineage>
        <taxon>Bacteria</taxon>
        <taxon>Pseudomonadati</taxon>
        <taxon>Bacteroidota</taxon>
        <taxon>Cytophagia</taxon>
        <taxon>Cytophagales</taxon>
        <taxon>Reichenbachiellaceae</taxon>
        <taxon>Reichenbachiella</taxon>
    </lineage>
</organism>
<evidence type="ECO:0000256" key="2">
    <source>
        <dbReference type="ARBA" id="ARBA00022679"/>
    </source>
</evidence>
<feature type="domain" description="Chalcone/stilbene synthase N-terminal" evidence="4">
    <location>
        <begin position="3"/>
        <end position="212"/>
    </location>
</feature>
<dbReference type="SUPFAM" id="SSF53901">
    <property type="entry name" value="Thiolase-like"/>
    <property type="match status" value="1"/>
</dbReference>
<sequence>MGAFITAIGTANPANRYSQEDLAQFMCDHLTSNPADHKKVKVLYRATGIQNRYSILDDYKKKLGTFTFYSNQSDLQPFPSTQKRMSIYKEKALPLAISAITDCLGNDHPFSTFTHLITVSCTGMYAPGLDVDLIKALNLSSDIRRNSLNFMGCYAAMNAIGMAKEICDNHKKSKVLIVSVELCSLHLQKDQTEDNLLAHSLFADGAAALVVSGEQPLHNSGLEVIHSASQLFINGQSDMAWQIGDFGFQMALTTYVPKIIEGGIKQLTSKMLAQIDQSLADIDAFAIHPGGKKILEAIENQLGITKEQNLAAYEVLKNHGNMSSPTVLFVLKQVWSELKSQPNKKILSFAFGPGLTLEGLLFKTT</sequence>
<dbReference type="InterPro" id="IPR012328">
    <property type="entry name" value="Chalcone/stilbene_synt_C"/>
</dbReference>
<dbReference type="Proteomes" id="UP000192472">
    <property type="component" value="Unassembled WGS sequence"/>
</dbReference>
<dbReference type="RefSeq" id="WP_084373124.1">
    <property type="nucleotide sequence ID" value="NZ_FWYF01000002.1"/>
</dbReference>
<reference evidence="6 7" key="1">
    <citation type="submission" date="2017-04" db="EMBL/GenBank/DDBJ databases">
        <authorList>
            <person name="Afonso C.L."/>
            <person name="Miller P.J."/>
            <person name="Scott M.A."/>
            <person name="Spackman E."/>
            <person name="Goraichik I."/>
            <person name="Dimitrov K.M."/>
            <person name="Suarez D.L."/>
            <person name="Swayne D.E."/>
        </authorList>
    </citation>
    <scope>NUCLEOTIDE SEQUENCE [LARGE SCALE GENOMIC DNA]</scope>
    <source>
        <strain evidence="6 7">DSM 26133</strain>
    </source>
</reference>
<dbReference type="GO" id="GO:0016747">
    <property type="term" value="F:acyltransferase activity, transferring groups other than amino-acyl groups"/>
    <property type="evidence" value="ECO:0007669"/>
    <property type="project" value="InterPro"/>
</dbReference>
<evidence type="ECO:0000256" key="1">
    <source>
        <dbReference type="ARBA" id="ARBA00005531"/>
    </source>
</evidence>
<dbReference type="GO" id="GO:0030639">
    <property type="term" value="P:polyketide biosynthetic process"/>
    <property type="evidence" value="ECO:0007669"/>
    <property type="project" value="TreeGrafter"/>
</dbReference>
<feature type="active site" description="Acyl-thioester intermediate" evidence="3">
    <location>
        <position position="153"/>
    </location>
</feature>
<dbReference type="CDD" id="cd00831">
    <property type="entry name" value="CHS_like"/>
    <property type="match status" value="1"/>
</dbReference>
<dbReference type="PANTHER" id="PTHR11877">
    <property type="entry name" value="HYDROXYMETHYLGLUTARYL-COA SYNTHASE"/>
    <property type="match status" value="1"/>
</dbReference>
<dbReference type="InterPro" id="IPR016039">
    <property type="entry name" value="Thiolase-like"/>
</dbReference>
<accession>A0A1W2GFW6</accession>
<dbReference type="Pfam" id="PF00195">
    <property type="entry name" value="Chal_sti_synt_N"/>
    <property type="match status" value="1"/>
</dbReference>
<dbReference type="InterPro" id="IPR001099">
    <property type="entry name" value="Chalcone/stilbene_synt_N"/>
</dbReference>
<evidence type="ECO:0000256" key="3">
    <source>
        <dbReference type="PIRSR" id="PIRSR000451-1"/>
    </source>
</evidence>
<dbReference type="OrthoDB" id="9786288at2"/>
<keyword evidence="7" id="KW-1185">Reference proteome</keyword>
<dbReference type="PIRSF" id="PIRSF000451">
    <property type="entry name" value="PKS_III"/>
    <property type="match status" value="1"/>
</dbReference>
<evidence type="ECO:0000313" key="7">
    <source>
        <dbReference type="Proteomes" id="UP000192472"/>
    </source>
</evidence>
<dbReference type="STRING" id="692418.SAMN04488029_2481"/>
<proteinExistence type="inferred from homology"/>
<gene>
    <name evidence="6" type="ORF">SAMN04488029_2481</name>
</gene>
<dbReference type="InterPro" id="IPR011141">
    <property type="entry name" value="Polyketide_synthase_type-III"/>
</dbReference>
<name>A0A1W2GFW6_REIFA</name>